<dbReference type="RefSeq" id="WP_232891061.1">
    <property type="nucleotide sequence ID" value="NZ_JAJSPM010000008.1"/>
</dbReference>
<keyword evidence="2" id="KW-1185">Reference proteome</keyword>
<gene>
    <name evidence="1" type="ORF">LXO92_12250</name>
</gene>
<reference evidence="1 2" key="1">
    <citation type="journal article" date="2024" name="Pathogens">
        <title>Characterization of a Novel Species of Legionella Isolated from a Healthcare Facility: Legionella resiliens sp. nov.</title>
        <authorList>
            <person name="Cristino S."/>
            <person name="Pascale M.R."/>
            <person name="Marino F."/>
            <person name="Derelitto C."/>
            <person name="Salaris S."/>
            <person name="Orsini M."/>
            <person name="Squarzoni S."/>
            <person name="Grottola A."/>
            <person name="Girolamini L."/>
        </authorList>
    </citation>
    <scope>NUCLEOTIDE SEQUENCE [LARGE SCALE GENOMIC DNA]</scope>
    <source>
        <strain evidence="1 2">8cVS16</strain>
    </source>
</reference>
<organism evidence="1 2">
    <name type="scientific">Legionella resiliens</name>
    <dbReference type="NCBI Taxonomy" id="2905958"/>
    <lineage>
        <taxon>Bacteria</taxon>
        <taxon>Pseudomonadati</taxon>
        <taxon>Pseudomonadota</taxon>
        <taxon>Gammaproteobacteria</taxon>
        <taxon>Legionellales</taxon>
        <taxon>Legionellaceae</taxon>
        <taxon>Legionella</taxon>
    </lineage>
</organism>
<dbReference type="Proteomes" id="UP001320170">
    <property type="component" value="Unassembled WGS sequence"/>
</dbReference>
<evidence type="ECO:0000313" key="2">
    <source>
        <dbReference type="Proteomes" id="UP001320170"/>
    </source>
</evidence>
<protein>
    <submittedName>
        <fullName evidence="1">Uncharacterized protein</fullName>
    </submittedName>
</protein>
<name>A0ABS8X590_9GAMM</name>
<comment type="caution">
    <text evidence="1">The sequence shown here is derived from an EMBL/GenBank/DDBJ whole genome shotgun (WGS) entry which is preliminary data.</text>
</comment>
<dbReference type="EMBL" id="JAJTND010000004">
    <property type="protein sequence ID" value="MCE3533152.1"/>
    <property type="molecule type" value="Genomic_DNA"/>
</dbReference>
<proteinExistence type="predicted"/>
<evidence type="ECO:0000313" key="1">
    <source>
        <dbReference type="EMBL" id="MCE3533152.1"/>
    </source>
</evidence>
<sequence>MAVKVASPLGLVLLKLFAWISRQAKKDASDFINIASNYLDFDNQDRLDIEHGDLLKIPMVNKFVLLAKDKSLLS</sequence>
<accession>A0ABS8X590</accession>